<comment type="caution">
    <text evidence="1">The sequence shown here is derived from an EMBL/GenBank/DDBJ whole genome shotgun (WGS) entry which is preliminary data.</text>
</comment>
<evidence type="ECO:0000313" key="2">
    <source>
        <dbReference type="Proteomes" id="UP001638806"/>
    </source>
</evidence>
<name>A0ACC4DRD4_PURLI</name>
<dbReference type="EMBL" id="JBGNUJ010000006">
    <property type="protein sequence ID" value="KAL3958442.1"/>
    <property type="molecule type" value="Genomic_DNA"/>
</dbReference>
<proteinExistence type="predicted"/>
<organism evidence="1 2">
    <name type="scientific">Purpureocillium lilacinum</name>
    <name type="common">Paecilomyces lilacinus</name>
    <dbReference type="NCBI Taxonomy" id="33203"/>
    <lineage>
        <taxon>Eukaryota</taxon>
        <taxon>Fungi</taxon>
        <taxon>Dikarya</taxon>
        <taxon>Ascomycota</taxon>
        <taxon>Pezizomycotina</taxon>
        <taxon>Sordariomycetes</taxon>
        <taxon>Hypocreomycetidae</taxon>
        <taxon>Hypocreales</taxon>
        <taxon>Ophiocordycipitaceae</taxon>
        <taxon>Purpureocillium</taxon>
    </lineage>
</organism>
<gene>
    <name evidence="1" type="ORF">ACCO45_006604</name>
</gene>
<reference evidence="1" key="1">
    <citation type="submission" date="2024-12" db="EMBL/GenBank/DDBJ databases">
        <title>Comparative genomics and development of molecular markers within Purpureocillium lilacinum and among Purpureocillium species.</title>
        <authorList>
            <person name="Yeh Z.-Y."/>
            <person name="Ni N.-T."/>
            <person name="Lo P.-H."/>
            <person name="Mushyakhwo K."/>
            <person name="Lin C.-F."/>
            <person name="Nai Y.-S."/>
        </authorList>
    </citation>
    <scope>NUCLEOTIDE SEQUENCE</scope>
    <source>
        <strain evidence="1">NCHU-NPUST-175</strain>
    </source>
</reference>
<keyword evidence="2" id="KW-1185">Reference proteome</keyword>
<dbReference type="Proteomes" id="UP001638806">
    <property type="component" value="Unassembled WGS sequence"/>
</dbReference>
<accession>A0ACC4DRD4</accession>
<protein>
    <submittedName>
        <fullName evidence="1">Uncharacterized protein</fullName>
    </submittedName>
</protein>
<evidence type="ECO:0000313" key="1">
    <source>
        <dbReference type="EMBL" id="KAL3958442.1"/>
    </source>
</evidence>
<sequence>MEGNLSHRSLNRTPDSHPRRRVCGNKKDSDIARIEEVDPLLRAVTEIDQDTLSVAAELARIRRGADDASSLSALHPIPILLKGTMATEYGMKTTAVSYMLLGDTVSAMARIIKDAVYLLSVVVGCDSHDNYTKMIPFEDDKMPDYVAAYKLLKSDADPTSPDCIHNCTAMRHYVGELDLTRALRNHSLDAIAMPASYSCLLKASPDDTPVRQSGDGTSPNVPYGPGFAGDKFSETKAFAMAYAFEQRTRVRGSIEPYVRPTTELTEVVRR</sequence>